<keyword evidence="5" id="KW-1185">Reference proteome</keyword>
<dbReference type="PANTHER" id="PTHR11203">
    <property type="entry name" value="CLEAVAGE AND POLYADENYLATION SPECIFICITY FACTOR FAMILY MEMBER"/>
    <property type="match status" value="1"/>
</dbReference>
<name>A0A176K104_9BACT</name>
<comment type="caution">
    <text evidence="4">The sequence shown here is derived from an EMBL/GenBank/DDBJ whole genome shotgun (WGS) entry which is preliminary data.</text>
</comment>
<dbReference type="Pfam" id="PF07521">
    <property type="entry name" value="RMMBL"/>
    <property type="match status" value="1"/>
</dbReference>
<accession>A0A176K104</accession>
<dbReference type="InterPro" id="IPR050698">
    <property type="entry name" value="MBL"/>
</dbReference>
<dbReference type="InterPro" id="IPR011108">
    <property type="entry name" value="RMMBL"/>
</dbReference>
<dbReference type="PANTHER" id="PTHR11203:SF37">
    <property type="entry name" value="INTEGRATOR COMPLEX SUBUNIT 11"/>
    <property type="match status" value="1"/>
</dbReference>
<dbReference type="SMART" id="SM00849">
    <property type="entry name" value="Lactamase_B"/>
    <property type="match status" value="1"/>
</dbReference>
<dbReference type="RefSeq" id="WP_068347337.1">
    <property type="nucleotide sequence ID" value="NZ_JFHK01000007.1"/>
</dbReference>
<dbReference type="Pfam" id="PF10996">
    <property type="entry name" value="Beta-Casp"/>
    <property type="match status" value="1"/>
</dbReference>
<dbReference type="GO" id="GO:0004521">
    <property type="term" value="F:RNA endonuclease activity"/>
    <property type="evidence" value="ECO:0007669"/>
    <property type="project" value="TreeGrafter"/>
</dbReference>
<feature type="domain" description="Beta-Casp" evidence="3">
    <location>
        <begin position="238"/>
        <end position="357"/>
    </location>
</feature>
<dbReference type="PATRIC" id="fig|1453497.3.peg.1951"/>
<dbReference type="InterPro" id="IPR022712">
    <property type="entry name" value="Beta_Casp"/>
</dbReference>
<dbReference type="GO" id="GO:0016787">
    <property type="term" value="F:hydrolase activity"/>
    <property type="evidence" value="ECO:0007669"/>
    <property type="project" value="UniProtKB-KW"/>
</dbReference>
<organism evidence="4 5">
    <name type="scientific">Kosmotoga arenicorallina S304</name>
    <dbReference type="NCBI Taxonomy" id="1453497"/>
    <lineage>
        <taxon>Bacteria</taxon>
        <taxon>Thermotogati</taxon>
        <taxon>Thermotogota</taxon>
        <taxon>Thermotogae</taxon>
        <taxon>Kosmotogales</taxon>
        <taxon>Kosmotogaceae</taxon>
        <taxon>Kosmotoga</taxon>
    </lineage>
</organism>
<dbReference type="Gene3D" id="3.60.15.10">
    <property type="entry name" value="Ribonuclease Z/Hydroxyacylglutathione hydrolase-like"/>
    <property type="match status" value="1"/>
</dbReference>
<proteinExistence type="predicted"/>
<dbReference type="InterPro" id="IPR036866">
    <property type="entry name" value="RibonucZ/Hydroxyglut_hydro"/>
</dbReference>
<dbReference type="OrthoDB" id="9803916at2"/>
<dbReference type="AlphaFoldDB" id="A0A176K104"/>
<reference evidence="4 5" key="1">
    <citation type="submission" date="2014-02" db="EMBL/GenBank/DDBJ databases">
        <title>Kosmotoga genome sequencing.</title>
        <authorList>
            <person name="Pollo S.M."/>
            <person name="Charchuk R."/>
            <person name="Nesbo C.L."/>
        </authorList>
    </citation>
    <scope>NUCLEOTIDE SEQUENCE [LARGE SCALE GENOMIC DNA]</scope>
    <source>
        <strain evidence="4 5">S304</strain>
    </source>
</reference>
<protein>
    <submittedName>
        <fullName evidence="4">Beta-lactamase</fullName>
    </submittedName>
</protein>
<evidence type="ECO:0000259" key="3">
    <source>
        <dbReference type="SMART" id="SM01027"/>
    </source>
</evidence>
<evidence type="ECO:0000313" key="5">
    <source>
        <dbReference type="Proteomes" id="UP000077339"/>
    </source>
</evidence>
<dbReference type="CDD" id="cd16295">
    <property type="entry name" value="TTHA0252-CPSF-like_MBL-fold"/>
    <property type="match status" value="1"/>
</dbReference>
<gene>
    <name evidence="4" type="ORF">AT15_09840</name>
</gene>
<dbReference type="EMBL" id="JFHK01000007">
    <property type="protein sequence ID" value="OAA30717.1"/>
    <property type="molecule type" value="Genomic_DNA"/>
</dbReference>
<dbReference type="SUPFAM" id="SSF56281">
    <property type="entry name" value="Metallo-hydrolase/oxidoreductase"/>
    <property type="match status" value="1"/>
</dbReference>
<dbReference type="Proteomes" id="UP000077339">
    <property type="component" value="Unassembled WGS sequence"/>
</dbReference>
<dbReference type="Pfam" id="PF16661">
    <property type="entry name" value="Lactamase_B_6"/>
    <property type="match status" value="1"/>
</dbReference>
<evidence type="ECO:0000259" key="2">
    <source>
        <dbReference type="SMART" id="SM00849"/>
    </source>
</evidence>
<sequence>MNFMPLGGGREIGANCFILRINNFIIMLDCGRHPVKDGYESLPEIDVLERVDFIIISHSHYDHLSSLPYVLSKFPDATVFTSKENRTLALRILSNSVEVMKKKYEKDGEPVLYSHKDVKKAKKKIFPLQYMKPFELSKGLSLTLYPAGHVMGASSILIEASDKRVFYTGDISLSSQLTVPEATLPDQADIVISEGTYGLKETLSVNREMETHRLSRKLKKILESGGRAMLPVFALGRGQEALYMILKLIETGKIPRVPVYINGMVHVLTDLLLKEHNGMDPEKKAWFKEAIRRYVNIVPRNASSLIDDKRPMILILSSGMLIEDTLSYIFAHQILQESNSAVYFMGYQSPESPGFAVLEAFKSTKKLELDEEVDVLSDVDIFNFSGHASYPELLEIPRRLQPEKLIYVHGDEDALENLREELQYEFQIEIPENLERIAL</sequence>
<dbReference type="STRING" id="1453497.AT15_09840"/>
<dbReference type="Gene3D" id="3.40.50.10890">
    <property type="match status" value="1"/>
</dbReference>
<keyword evidence="1" id="KW-0378">Hydrolase</keyword>
<evidence type="ECO:0000256" key="1">
    <source>
        <dbReference type="ARBA" id="ARBA00022801"/>
    </source>
</evidence>
<evidence type="ECO:0000313" key="4">
    <source>
        <dbReference type="EMBL" id="OAA30717.1"/>
    </source>
</evidence>
<dbReference type="SMART" id="SM01027">
    <property type="entry name" value="Beta-Casp"/>
    <property type="match status" value="1"/>
</dbReference>
<feature type="domain" description="Metallo-beta-lactamase" evidence="2">
    <location>
        <begin position="13"/>
        <end position="225"/>
    </location>
</feature>
<dbReference type="InterPro" id="IPR001279">
    <property type="entry name" value="Metallo-B-lactamas"/>
</dbReference>